<dbReference type="GO" id="GO:1990966">
    <property type="term" value="P:ATP generation from poly-ADP-D-ribose"/>
    <property type="evidence" value="ECO:0007669"/>
    <property type="project" value="TreeGrafter"/>
</dbReference>
<feature type="binding site" evidence="5">
    <location>
        <position position="343"/>
    </location>
    <ligand>
        <name>substrate</name>
    </ligand>
</feature>
<dbReference type="InterPro" id="IPR007724">
    <property type="entry name" value="Poly_GlycHdrlase"/>
</dbReference>
<evidence type="ECO:0000256" key="2">
    <source>
        <dbReference type="ARBA" id="ARBA00012255"/>
    </source>
</evidence>
<dbReference type="GO" id="GO:0005634">
    <property type="term" value="C:nucleus"/>
    <property type="evidence" value="ECO:0007669"/>
    <property type="project" value="TreeGrafter"/>
</dbReference>
<gene>
    <name evidence="8" type="ORF">Ahy_A07g032705</name>
</gene>
<feature type="domain" description="PARG catalytic Macro" evidence="6">
    <location>
        <begin position="295"/>
        <end position="546"/>
    </location>
</feature>
<dbReference type="GO" id="GO:0006282">
    <property type="term" value="P:regulation of DNA repair"/>
    <property type="evidence" value="ECO:0007669"/>
    <property type="project" value="InterPro"/>
</dbReference>
<organism evidence="8 9">
    <name type="scientific">Arachis hypogaea</name>
    <name type="common">Peanut</name>
    <dbReference type="NCBI Taxonomy" id="3818"/>
    <lineage>
        <taxon>Eukaryota</taxon>
        <taxon>Viridiplantae</taxon>
        <taxon>Streptophyta</taxon>
        <taxon>Embryophyta</taxon>
        <taxon>Tracheophyta</taxon>
        <taxon>Spermatophyta</taxon>
        <taxon>Magnoliopsida</taxon>
        <taxon>eudicotyledons</taxon>
        <taxon>Gunneridae</taxon>
        <taxon>Pentapetalae</taxon>
        <taxon>rosids</taxon>
        <taxon>fabids</taxon>
        <taxon>Fabales</taxon>
        <taxon>Fabaceae</taxon>
        <taxon>Papilionoideae</taxon>
        <taxon>50 kb inversion clade</taxon>
        <taxon>dalbergioids sensu lato</taxon>
        <taxon>Dalbergieae</taxon>
        <taxon>Pterocarpus clade</taxon>
        <taxon>Arachis</taxon>
    </lineage>
</organism>
<evidence type="ECO:0000259" key="7">
    <source>
        <dbReference type="Pfam" id="PF20811"/>
    </source>
</evidence>
<dbReference type="PANTHER" id="PTHR12837">
    <property type="entry name" value="POLY ADP-RIBOSE GLYCOHYDROLASE"/>
    <property type="match status" value="1"/>
</dbReference>
<dbReference type="Pfam" id="PF20811">
    <property type="entry name" value="PARG_cat_N"/>
    <property type="match status" value="1"/>
</dbReference>
<dbReference type="AlphaFoldDB" id="A0A445C7H1"/>
<dbReference type="GO" id="GO:0004649">
    <property type="term" value="F:poly(ADP-ribose) glycohydrolase activity"/>
    <property type="evidence" value="ECO:0007669"/>
    <property type="project" value="UniProtKB-EC"/>
</dbReference>
<dbReference type="PANTHER" id="PTHR12837:SF0">
    <property type="entry name" value="POLY(ADP-RIBOSE) GLYCOHYDROLASE"/>
    <property type="match status" value="1"/>
</dbReference>
<feature type="active site" evidence="4">
    <location>
        <position position="326"/>
    </location>
</feature>
<dbReference type="InterPro" id="IPR048362">
    <property type="entry name" value="PARG_helical"/>
</dbReference>
<dbReference type="Pfam" id="PF05028">
    <property type="entry name" value="PARG_cat_C"/>
    <property type="match status" value="1"/>
</dbReference>
<comment type="similarity">
    <text evidence="1">Belongs to the poly(ADP-ribose) glycohydrolase family.</text>
</comment>
<sequence>MSRLQLQKQLVGLFLASSPSVWWSPTRRRLLSTRSLLAKRRNKKKRKMEKREDLRSILPYLPVVMRSSTLFWPSHVVEALKELARGPLHSHVDSGHILFTAIEDIRNSLSLSSNSLAPSTSLGYSLFFDELMTREESRKWFEEVVPALGSLLLRLPSLLEAHYENADKVLNVGAMIGTGLRMLDSQEAGIVFLSRELIAALLGCSLFCLFPDHDRYMKQLQIINFDQLFAYGIYSFSFSLSLYEDYSQKQESKIRCIIHYFQRISSDMPKGVVSLERKVLPFEGDADLISYPNSNFWSTSAIPLCKFEVHTSGHIEDQSGEAVEVDFANKYLGGGALGRGCVQEEIRFMVSPELIAGMLFLTAMEENEAIDIVGVERFSSYTGYASSFRFSGDYVDERDVDNLGRRKTRIVAIDALCSPGMRQYREKFVLREINKAFCGFLYQFKYQKYQKILQENGWSSEQFDASTLTYMETSEEEISNHEFEKFQNNYQRMEQGNNIGVATGNWGCSAFGGDPELKAIIQWLAASQALRPFIAYYTFGLEALQNLDELSAGNIFSLRWTCFDVKILSRNFGFDIVQVASWILSQRWTVGDLWNMLIEYSTKRSKGETTVGFLQWLLPSLYGHGARFNSSNSP</sequence>
<dbReference type="GO" id="GO:0005737">
    <property type="term" value="C:cytoplasm"/>
    <property type="evidence" value="ECO:0007669"/>
    <property type="project" value="TreeGrafter"/>
</dbReference>
<reference evidence="8 9" key="1">
    <citation type="submission" date="2019-01" db="EMBL/GenBank/DDBJ databases">
        <title>Sequencing of cultivated peanut Arachis hypogaea provides insights into genome evolution and oil improvement.</title>
        <authorList>
            <person name="Chen X."/>
        </authorList>
    </citation>
    <scope>NUCLEOTIDE SEQUENCE [LARGE SCALE GENOMIC DNA]</scope>
    <source>
        <strain evidence="9">cv. Fuhuasheng</strain>
        <tissue evidence="8">Leaves</tissue>
    </source>
</reference>
<feature type="domain" description="PARG helical" evidence="7">
    <location>
        <begin position="132"/>
        <end position="277"/>
    </location>
</feature>
<keyword evidence="3" id="KW-0378">Hydrolase</keyword>
<evidence type="ECO:0000256" key="4">
    <source>
        <dbReference type="PIRSR" id="PIRSR607724-1"/>
    </source>
</evidence>
<keyword evidence="9" id="KW-1185">Reference proteome</keyword>
<dbReference type="EMBL" id="SDMP01000007">
    <property type="protein sequence ID" value="RYR46859.1"/>
    <property type="molecule type" value="Genomic_DNA"/>
</dbReference>
<dbReference type="STRING" id="3818.A0A445C7H1"/>
<feature type="binding site" evidence="5">
    <location>
        <position position="329"/>
    </location>
    <ligand>
        <name>substrate</name>
    </ligand>
</feature>
<comment type="caution">
    <text evidence="8">The sequence shown here is derived from an EMBL/GenBank/DDBJ whole genome shotgun (WGS) entry which is preliminary data.</text>
</comment>
<name>A0A445C7H1_ARAHY</name>
<dbReference type="InterPro" id="IPR046372">
    <property type="entry name" value="PARG_cat_C"/>
</dbReference>
<evidence type="ECO:0000313" key="8">
    <source>
        <dbReference type="EMBL" id="RYR46859.1"/>
    </source>
</evidence>
<evidence type="ECO:0000259" key="6">
    <source>
        <dbReference type="Pfam" id="PF05028"/>
    </source>
</evidence>
<dbReference type="GO" id="GO:0009225">
    <property type="term" value="P:nucleotide-sugar metabolic process"/>
    <property type="evidence" value="ECO:0007669"/>
    <property type="project" value="TreeGrafter"/>
</dbReference>
<proteinExistence type="inferred from homology"/>
<dbReference type="Proteomes" id="UP000289738">
    <property type="component" value="Chromosome A07"/>
</dbReference>
<dbReference type="EC" id="3.2.1.143" evidence="2"/>
<evidence type="ECO:0000256" key="5">
    <source>
        <dbReference type="PIRSR" id="PIRSR607724-2"/>
    </source>
</evidence>
<feature type="binding site" evidence="5">
    <location>
        <position position="384"/>
    </location>
    <ligand>
        <name>substrate</name>
    </ligand>
</feature>
<evidence type="ECO:0000256" key="1">
    <source>
        <dbReference type="ARBA" id="ARBA00009545"/>
    </source>
</evidence>
<protein>
    <recommendedName>
        <fullName evidence="2">poly(ADP-ribose) glycohydrolase</fullName>
        <ecNumber evidence="2">3.2.1.143</ecNumber>
    </recommendedName>
</protein>
<dbReference type="GO" id="GO:0005975">
    <property type="term" value="P:carbohydrate metabolic process"/>
    <property type="evidence" value="ECO:0007669"/>
    <property type="project" value="InterPro"/>
</dbReference>
<accession>A0A445C7H1</accession>
<feature type="active site" evidence="4">
    <location>
        <position position="344"/>
    </location>
</feature>
<evidence type="ECO:0000256" key="3">
    <source>
        <dbReference type="ARBA" id="ARBA00022801"/>
    </source>
</evidence>
<evidence type="ECO:0000313" key="9">
    <source>
        <dbReference type="Proteomes" id="UP000289738"/>
    </source>
</evidence>
<feature type="active site" evidence="4">
    <location>
        <position position="345"/>
    </location>
</feature>